<dbReference type="InterPro" id="IPR000092">
    <property type="entry name" value="Polyprenyl_synt"/>
</dbReference>
<dbReference type="SFLD" id="SFLDG01017">
    <property type="entry name" value="Polyprenyl_Transferase_Like"/>
    <property type="match status" value="1"/>
</dbReference>
<keyword evidence="5" id="KW-0460">Magnesium</keyword>
<dbReference type="PANTHER" id="PTHR12001">
    <property type="entry name" value="GERANYLGERANYL PYROPHOSPHATE SYNTHASE"/>
    <property type="match status" value="1"/>
</dbReference>
<keyword evidence="3 6" id="KW-0808">Transferase</keyword>
<dbReference type="EMBL" id="VFMN01000001">
    <property type="protein sequence ID" value="TQJ10621.1"/>
    <property type="molecule type" value="Genomic_DNA"/>
</dbReference>
<evidence type="ECO:0000256" key="2">
    <source>
        <dbReference type="ARBA" id="ARBA00006706"/>
    </source>
</evidence>
<dbReference type="InterPro" id="IPR033749">
    <property type="entry name" value="Polyprenyl_synt_CS"/>
</dbReference>
<organism evidence="7 8">
    <name type="scientific">Lapillicoccus jejuensis</name>
    <dbReference type="NCBI Taxonomy" id="402171"/>
    <lineage>
        <taxon>Bacteria</taxon>
        <taxon>Bacillati</taxon>
        <taxon>Actinomycetota</taxon>
        <taxon>Actinomycetes</taxon>
        <taxon>Micrococcales</taxon>
        <taxon>Intrasporangiaceae</taxon>
        <taxon>Lapillicoccus</taxon>
    </lineage>
</organism>
<dbReference type="PROSITE" id="PS00723">
    <property type="entry name" value="POLYPRENYL_SYNTHASE_1"/>
    <property type="match status" value="1"/>
</dbReference>
<proteinExistence type="inferred from homology"/>
<dbReference type="GO" id="GO:0008299">
    <property type="term" value="P:isoprenoid biosynthetic process"/>
    <property type="evidence" value="ECO:0007669"/>
    <property type="project" value="InterPro"/>
</dbReference>
<evidence type="ECO:0000313" key="8">
    <source>
        <dbReference type="Proteomes" id="UP000317893"/>
    </source>
</evidence>
<accession>A0A542E5K6</accession>
<dbReference type="Proteomes" id="UP000317893">
    <property type="component" value="Unassembled WGS sequence"/>
</dbReference>
<dbReference type="GO" id="GO:0046872">
    <property type="term" value="F:metal ion binding"/>
    <property type="evidence" value="ECO:0007669"/>
    <property type="project" value="UniProtKB-KW"/>
</dbReference>
<comment type="similarity">
    <text evidence="2 6">Belongs to the FPP/GGPP synthase family.</text>
</comment>
<dbReference type="AlphaFoldDB" id="A0A542E5K6"/>
<sequence length="368" mass="39392">MPVLPDPLDRSDLRARVQAVVDAEIAHQRSVLAPVGADLDPLVDAVAHLLVGGKRLRAGFLYWGYRLAGRPDSDALVRMATAMELFQAAALLHDDVMDRSDTRRGRPTAHRALAARHREAGWSGPSDRFGEGGAILAGDLCLQWTDELVATCGLPPQDVARARTTFDTMRTQLMGGQYLDLLESARGWDGLDLDARIASVRRVVRFKSAKYTIEHPLLIGATAGGLPAPVLDALSRYGLALGEAFQLRDDVLGVFGDPARTGKPAGDDLREGKRTLLVAHALDRADTDQAALVDKLLGRPDLDDAGVAELRDVLRATGAVDAVEADITDLAAQAAAVVDELRQGPAALDDEALQVLRDLVAVCTARDT</sequence>
<comment type="caution">
    <text evidence="7">The sequence shown here is derived from an EMBL/GenBank/DDBJ whole genome shotgun (WGS) entry which is preliminary data.</text>
</comment>
<dbReference type="PROSITE" id="PS00444">
    <property type="entry name" value="POLYPRENYL_SYNTHASE_2"/>
    <property type="match status" value="1"/>
</dbReference>
<dbReference type="CDD" id="cd00685">
    <property type="entry name" value="Trans_IPPS_HT"/>
    <property type="match status" value="1"/>
</dbReference>
<gene>
    <name evidence="7" type="ORF">FB458_3750</name>
</gene>
<evidence type="ECO:0000256" key="4">
    <source>
        <dbReference type="ARBA" id="ARBA00022723"/>
    </source>
</evidence>
<dbReference type="InterPro" id="IPR008949">
    <property type="entry name" value="Isoprenoid_synthase_dom_sf"/>
</dbReference>
<dbReference type="SFLD" id="SFLDS00005">
    <property type="entry name" value="Isoprenoid_Synthase_Type_I"/>
    <property type="match status" value="1"/>
</dbReference>
<dbReference type="PANTHER" id="PTHR12001:SF85">
    <property type="entry name" value="SHORT CHAIN ISOPRENYL DIPHOSPHATE SYNTHASE"/>
    <property type="match status" value="1"/>
</dbReference>
<evidence type="ECO:0000313" key="7">
    <source>
        <dbReference type="EMBL" id="TQJ10621.1"/>
    </source>
</evidence>
<evidence type="ECO:0000256" key="5">
    <source>
        <dbReference type="ARBA" id="ARBA00022842"/>
    </source>
</evidence>
<protein>
    <submittedName>
        <fullName evidence="7">Geranylgeranyl diphosphate synthase type I</fullName>
    </submittedName>
</protein>
<evidence type="ECO:0000256" key="3">
    <source>
        <dbReference type="ARBA" id="ARBA00022679"/>
    </source>
</evidence>
<reference evidence="7 8" key="1">
    <citation type="submission" date="2019-06" db="EMBL/GenBank/DDBJ databases">
        <title>Sequencing the genomes of 1000 actinobacteria strains.</title>
        <authorList>
            <person name="Klenk H.-P."/>
        </authorList>
    </citation>
    <scope>NUCLEOTIDE SEQUENCE [LARGE SCALE GENOMIC DNA]</scope>
    <source>
        <strain evidence="7 8">DSM 18607</strain>
    </source>
</reference>
<evidence type="ECO:0000256" key="1">
    <source>
        <dbReference type="ARBA" id="ARBA00001946"/>
    </source>
</evidence>
<dbReference type="Pfam" id="PF00348">
    <property type="entry name" value="polyprenyl_synt"/>
    <property type="match status" value="1"/>
</dbReference>
<comment type="cofactor">
    <cofactor evidence="1">
        <name>Mg(2+)</name>
        <dbReference type="ChEBI" id="CHEBI:18420"/>
    </cofactor>
</comment>
<evidence type="ECO:0000256" key="6">
    <source>
        <dbReference type="RuleBase" id="RU004466"/>
    </source>
</evidence>
<keyword evidence="4" id="KW-0479">Metal-binding</keyword>
<name>A0A542E5K6_9MICO</name>
<dbReference type="Gene3D" id="1.10.600.10">
    <property type="entry name" value="Farnesyl Diphosphate Synthase"/>
    <property type="match status" value="1"/>
</dbReference>
<dbReference type="GO" id="GO:0004659">
    <property type="term" value="F:prenyltransferase activity"/>
    <property type="evidence" value="ECO:0007669"/>
    <property type="project" value="InterPro"/>
</dbReference>
<dbReference type="SUPFAM" id="SSF48576">
    <property type="entry name" value="Terpenoid synthases"/>
    <property type="match status" value="1"/>
</dbReference>
<keyword evidence="8" id="KW-1185">Reference proteome</keyword>